<keyword evidence="1" id="KW-0227">DNA damage</keyword>
<dbReference type="CDD" id="cd10028">
    <property type="entry name" value="UDG-F2_TDG_MUG"/>
    <property type="match status" value="1"/>
</dbReference>
<evidence type="ECO:0000256" key="1">
    <source>
        <dbReference type="ARBA" id="ARBA00022763"/>
    </source>
</evidence>
<dbReference type="GO" id="GO:0004844">
    <property type="term" value="F:uracil DNA N-glycosylase activity"/>
    <property type="evidence" value="ECO:0007669"/>
    <property type="project" value="TreeGrafter"/>
</dbReference>
<comment type="caution">
    <text evidence="5">The sequence shown here is derived from an EMBL/GenBank/DDBJ whole genome shotgun (WGS) entry which is preliminary data.</text>
</comment>
<proteinExistence type="predicted"/>
<dbReference type="InterPro" id="IPR005122">
    <property type="entry name" value="Uracil-DNA_glycosylase-like"/>
</dbReference>
<accession>A0A502CEN6</accession>
<dbReference type="GO" id="GO:0006285">
    <property type="term" value="P:base-excision repair, AP site formation"/>
    <property type="evidence" value="ECO:0007669"/>
    <property type="project" value="InterPro"/>
</dbReference>
<evidence type="ECO:0000256" key="3">
    <source>
        <dbReference type="ARBA" id="ARBA00023204"/>
    </source>
</evidence>
<dbReference type="AlphaFoldDB" id="A0A502CEN6"/>
<sequence>MPRKVDRHILPDVLQPGLALVFCGTAAGKRSAAERAYYAHPGNLFWRALFEAGLTPRQLAPAEFPQLPDYGIGLTDLAKRHSGNDNELPRDAFDVPALIAKIERHQPRLLAFTSKNAARAALGHATVYGLQDETIGGTRLFVLPSPSGQARGHWTAGPWLALGQLYHSVSETSAAS</sequence>
<evidence type="ECO:0000313" key="5">
    <source>
        <dbReference type="EMBL" id="TPG10479.1"/>
    </source>
</evidence>
<dbReference type="InterPro" id="IPR036895">
    <property type="entry name" value="Uracil-DNA_glycosylase-like_sf"/>
</dbReference>
<dbReference type="RefSeq" id="WP_140649752.1">
    <property type="nucleotide sequence ID" value="NZ_RCZB01000001.1"/>
</dbReference>
<name>A0A502CEN6_9GAMM</name>
<dbReference type="EMBL" id="RCZO01000002">
    <property type="protein sequence ID" value="TPG10479.1"/>
    <property type="molecule type" value="Genomic_DNA"/>
</dbReference>
<keyword evidence="2" id="KW-0378">Hydrolase</keyword>
<gene>
    <name evidence="5" type="ORF">EAH88_05110</name>
</gene>
<dbReference type="Pfam" id="PF03167">
    <property type="entry name" value="UDG"/>
    <property type="match status" value="1"/>
</dbReference>
<dbReference type="PANTHER" id="PTHR12159">
    <property type="entry name" value="G/T AND G/U MISMATCH-SPECIFIC DNA GLYCOSYLASE"/>
    <property type="match status" value="1"/>
</dbReference>
<keyword evidence="6" id="KW-1185">Reference proteome</keyword>
<evidence type="ECO:0000259" key="4">
    <source>
        <dbReference type="Pfam" id="PF03167"/>
    </source>
</evidence>
<organism evidence="5 6">
    <name type="scientific">Rhodanobacter glycinis</name>
    <dbReference type="NCBI Taxonomy" id="582702"/>
    <lineage>
        <taxon>Bacteria</taxon>
        <taxon>Pseudomonadati</taxon>
        <taxon>Pseudomonadota</taxon>
        <taxon>Gammaproteobacteria</taxon>
        <taxon>Lysobacterales</taxon>
        <taxon>Rhodanobacteraceae</taxon>
        <taxon>Rhodanobacter</taxon>
    </lineage>
</organism>
<dbReference type="GO" id="GO:0008263">
    <property type="term" value="F:pyrimidine-specific mismatch base pair DNA N-glycosylase activity"/>
    <property type="evidence" value="ECO:0007669"/>
    <property type="project" value="TreeGrafter"/>
</dbReference>
<evidence type="ECO:0000313" key="6">
    <source>
        <dbReference type="Proteomes" id="UP000319486"/>
    </source>
</evidence>
<evidence type="ECO:0000256" key="2">
    <source>
        <dbReference type="ARBA" id="ARBA00022801"/>
    </source>
</evidence>
<dbReference type="Gene3D" id="3.40.470.10">
    <property type="entry name" value="Uracil-DNA glycosylase-like domain"/>
    <property type="match status" value="1"/>
</dbReference>
<dbReference type="PANTHER" id="PTHR12159:SF9">
    <property type="entry name" value="G_T MISMATCH-SPECIFIC THYMINE DNA GLYCOSYLASE"/>
    <property type="match status" value="1"/>
</dbReference>
<dbReference type="InterPro" id="IPR015637">
    <property type="entry name" value="MUG/TDG"/>
</dbReference>
<dbReference type="OrthoDB" id="9799921at2"/>
<dbReference type="STRING" id="582702.SAMN05192579_109135"/>
<reference evidence="5 6" key="1">
    <citation type="journal article" date="2019" name="Environ. Microbiol.">
        <title>Species interactions and distinct microbial communities in high Arctic permafrost affected cryosols are associated with the CH4 and CO2 gas fluxes.</title>
        <authorList>
            <person name="Altshuler I."/>
            <person name="Hamel J."/>
            <person name="Turney S."/>
            <person name="Magnuson E."/>
            <person name="Levesque R."/>
            <person name="Greer C."/>
            <person name="Whyte L.G."/>
        </authorList>
    </citation>
    <scope>NUCLEOTIDE SEQUENCE [LARGE SCALE GENOMIC DNA]</scope>
    <source>
        <strain evidence="5 6">S13Y</strain>
    </source>
</reference>
<feature type="domain" description="Uracil-DNA glycosylase-like" evidence="4">
    <location>
        <begin position="11"/>
        <end position="153"/>
    </location>
</feature>
<keyword evidence="3" id="KW-0234">DNA repair</keyword>
<dbReference type="SUPFAM" id="SSF52141">
    <property type="entry name" value="Uracil-DNA glycosylase-like"/>
    <property type="match status" value="1"/>
</dbReference>
<protein>
    <submittedName>
        <fullName evidence="5">Mismatch-specific DNA-glycosylase</fullName>
    </submittedName>
</protein>
<dbReference type="Proteomes" id="UP000319486">
    <property type="component" value="Unassembled WGS sequence"/>
</dbReference>